<dbReference type="InterPro" id="IPR052721">
    <property type="entry name" value="ET_Amicyanin"/>
</dbReference>
<dbReference type="PANTHER" id="PTHR36507">
    <property type="entry name" value="BLL1555 PROTEIN"/>
    <property type="match status" value="1"/>
</dbReference>
<sequence length="230" mass="25455">MKRFILFLLIGEFVAGTLKAGTIVGTVHAEGRAEAGQSMQGGKYDSHALKHAEKVDYAGMRDFVIYIEGLVGTNQAAPSKPVQVVTQKRVSQKGATFAPHVLPIVKNTTVEWPNNDDILHNVFSYSEAKPFDLDLYGKGESKHVLFDTVGQVDVFCSIHSSMSCVVLVLENPYFATSEKGTYRITDVPAGTYKLVAWHERMPKEYKTITVPENGEVKLDFTLGIKNLPKY</sequence>
<dbReference type="Gene3D" id="2.60.40.1120">
    <property type="entry name" value="Carboxypeptidase-like, regulatory domain"/>
    <property type="match status" value="1"/>
</dbReference>
<comment type="caution">
    <text evidence="1">The sequence shown here is derived from an EMBL/GenBank/DDBJ whole genome shotgun (WGS) entry which is preliminary data.</text>
</comment>
<proteinExistence type="predicted"/>
<dbReference type="AlphaFoldDB" id="B9XK46"/>
<dbReference type="RefSeq" id="WP_007416189.1">
    <property type="nucleotide sequence ID" value="NZ_ABOX02000023.1"/>
</dbReference>
<dbReference type="InterPro" id="IPR013784">
    <property type="entry name" value="Carb-bd-like_fold"/>
</dbReference>
<reference evidence="1 2" key="1">
    <citation type="journal article" date="2011" name="J. Bacteriol.">
        <title>Genome sequence of 'Pedosphaera parvula' Ellin514, an aerobic Verrucomicrobial isolate from pasture soil.</title>
        <authorList>
            <person name="Kant R."/>
            <person name="van Passel M.W."/>
            <person name="Sangwan P."/>
            <person name="Palva A."/>
            <person name="Lucas S."/>
            <person name="Copeland A."/>
            <person name="Lapidus A."/>
            <person name="Glavina Del Rio T."/>
            <person name="Dalin E."/>
            <person name="Tice H."/>
            <person name="Bruce D."/>
            <person name="Goodwin L."/>
            <person name="Pitluck S."/>
            <person name="Chertkov O."/>
            <person name="Larimer F.W."/>
            <person name="Land M.L."/>
            <person name="Hauser L."/>
            <person name="Brettin T.S."/>
            <person name="Detter J.C."/>
            <person name="Han S."/>
            <person name="de Vos W.M."/>
            <person name="Janssen P.H."/>
            <person name="Smidt H."/>
        </authorList>
    </citation>
    <scope>NUCLEOTIDE SEQUENCE [LARGE SCALE GENOMIC DNA]</scope>
    <source>
        <strain evidence="1 2">Ellin514</strain>
    </source>
</reference>
<dbReference type="STRING" id="320771.Cflav_PD2876"/>
<organism evidence="1 2">
    <name type="scientific">Pedosphaera parvula (strain Ellin514)</name>
    <dbReference type="NCBI Taxonomy" id="320771"/>
    <lineage>
        <taxon>Bacteria</taxon>
        <taxon>Pseudomonadati</taxon>
        <taxon>Verrucomicrobiota</taxon>
        <taxon>Pedosphaerae</taxon>
        <taxon>Pedosphaerales</taxon>
        <taxon>Pedosphaeraceae</taxon>
        <taxon>Pedosphaera</taxon>
    </lineage>
</organism>
<dbReference type="EMBL" id="ABOX02000023">
    <property type="protein sequence ID" value="EEF59869.1"/>
    <property type="molecule type" value="Genomic_DNA"/>
</dbReference>
<gene>
    <name evidence="1" type="ORF">Cflav_PD2876</name>
</gene>
<dbReference type="Proteomes" id="UP000003688">
    <property type="component" value="Unassembled WGS sequence"/>
</dbReference>
<dbReference type="Gene3D" id="2.60.40.420">
    <property type="entry name" value="Cupredoxins - blue copper proteins"/>
    <property type="match status" value="1"/>
</dbReference>
<evidence type="ECO:0000313" key="1">
    <source>
        <dbReference type="EMBL" id="EEF59869.1"/>
    </source>
</evidence>
<dbReference type="InterPro" id="IPR008972">
    <property type="entry name" value="Cupredoxin"/>
</dbReference>
<dbReference type="PANTHER" id="PTHR36507:SF1">
    <property type="entry name" value="BLL1555 PROTEIN"/>
    <property type="match status" value="1"/>
</dbReference>
<evidence type="ECO:0000313" key="2">
    <source>
        <dbReference type="Proteomes" id="UP000003688"/>
    </source>
</evidence>
<name>B9XK46_PEDPL</name>
<dbReference type="SUPFAM" id="SSF49452">
    <property type="entry name" value="Starch-binding domain-like"/>
    <property type="match status" value="1"/>
</dbReference>
<dbReference type="GO" id="GO:0030246">
    <property type="term" value="F:carbohydrate binding"/>
    <property type="evidence" value="ECO:0007669"/>
    <property type="project" value="InterPro"/>
</dbReference>
<accession>B9XK46</accession>
<protein>
    <submittedName>
        <fullName evidence="1">Blue (Type 1) copper domain protein</fullName>
    </submittedName>
</protein>
<dbReference type="SUPFAM" id="SSF49503">
    <property type="entry name" value="Cupredoxins"/>
    <property type="match status" value="1"/>
</dbReference>
<keyword evidence="2" id="KW-1185">Reference proteome</keyword>
<dbReference type="OrthoDB" id="9772097at2"/>